<dbReference type="SMART" id="SM00368">
    <property type="entry name" value="LRR_RI"/>
    <property type="match status" value="7"/>
</dbReference>
<dbReference type="InterPro" id="IPR001611">
    <property type="entry name" value="Leu-rich_rpt"/>
</dbReference>
<protein>
    <submittedName>
        <fullName evidence="5">Ran GTPase-activating protein 1</fullName>
    </submittedName>
</protein>
<feature type="region of interest" description="Disordered" evidence="4">
    <location>
        <begin position="337"/>
        <end position="384"/>
    </location>
</feature>
<evidence type="ECO:0000313" key="5">
    <source>
        <dbReference type="EMBL" id="OLL26517.1"/>
    </source>
</evidence>
<name>A0A1U7LV30_NEOID</name>
<dbReference type="EMBL" id="LXFE01000172">
    <property type="protein sequence ID" value="OLL26517.1"/>
    <property type="molecule type" value="Genomic_DNA"/>
</dbReference>
<dbReference type="GO" id="GO:0006409">
    <property type="term" value="P:tRNA export from nucleus"/>
    <property type="evidence" value="ECO:0007669"/>
    <property type="project" value="EnsemblFungi"/>
</dbReference>
<dbReference type="GO" id="GO:0031509">
    <property type="term" value="P:subtelomeric heterochromatin formation"/>
    <property type="evidence" value="ECO:0007669"/>
    <property type="project" value="EnsemblFungi"/>
</dbReference>
<evidence type="ECO:0000256" key="3">
    <source>
        <dbReference type="ARBA" id="ARBA00022737"/>
    </source>
</evidence>
<comment type="caution">
    <text evidence="5">The sequence shown here is derived from an EMBL/GenBank/DDBJ whole genome shotgun (WGS) entry which is preliminary data.</text>
</comment>
<keyword evidence="2" id="KW-0433">Leucine-rich repeat</keyword>
<dbReference type="GO" id="GO:0006611">
    <property type="term" value="P:protein export from nucleus"/>
    <property type="evidence" value="ECO:0007669"/>
    <property type="project" value="EnsemblFungi"/>
</dbReference>
<feature type="compositionally biased region" description="Acidic residues" evidence="4">
    <location>
        <begin position="337"/>
        <end position="357"/>
    </location>
</feature>
<dbReference type="GO" id="GO:0000054">
    <property type="term" value="P:ribosomal subunit export from nucleus"/>
    <property type="evidence" value="ECO:0007669"/>
    <property type="project" value="EnsemblFungi"/>
</dbReference>
<dbReference type="STRING" id="1198029.A0A1U7LV30"/>
<dbReference type="PANTHER" id="PTHR24113:SF12">
    <property type="entry name" value="RAN GTPASE-ACTIVATING PROTEIN 1"/>
    <property type="match status" value="1"/>
</dbReference>
<dbReference type="GO" id="GO:0005096">
    <property type="term" value="F:GTPase activator activity"/>
    <property type="evidence" value="ECO:0007669"/>
    <property type="project" value="UniProtKB-KW"/>
</dbReference>
<dbReference type="AlphaFoldDB" id="A0A1U7LV30"/>
<evidence type="ECO:0000313" key="6">
    <source>
        <dbReference type="Proteomes" id="UP000186594"/>
    </source>
</evidence>
<accession>A0A1U7LV30</accession>
<dbReference type="GO" id="GO:0006404">
    <property type="term" value="P:RNA import into nucleus"/>
    <property type="evidence" value="ECO:0007669"/>
    <property type="project" value="EnsemblFungi"/>
</dbReference>
<dbReference type="GO" id="GO:0006606">
    <property type="term" value="P:protein import into nucleus"/>
    <property type="evidence" value="ECO:0007669"/>
    <property type="project" value="EnsemblFungi"/>
</dbReference>
<dbReference type="GO" id="GO:0048471">
    <property type="term" value="C:perinuclear region of cytoplasm"/>
    <property type="evidence" value="ECO:0007669"/>
    <property type="project" value="TreeGrafter"/>
</dbReference>
<organism evidence="5 6">
    <name type="scientific">Neolecta irregularis (strain DAH-3)</name>
    <dbReference type="NCBI Taxonomy" id="1198029"/>
    <lineage>
        <taxon>Eukaryota</taxon>
        <taxon>Fungi</taxon>
        <taxon>Dikarya</taxon>
        <taxon>Ascomycota</taxon>
        <taxon>Taphrinomycotina</taxon>
        <taxon>Neolectales</taxon>
        <taxon>Neolectaceae</taxon>
        <taxon>Neolecta</taxon>
    </lineage>
</organism>
<dbReference type="Gene3D" id="3.80.10.10">
    <property type="entry name" value="Ribonuclease Inhibitor"/>
    <property type="match status" value="1"/>
</dbReference>
<dbReference type="CDD" id="cd00116">
    <property type="entry name" value="LRR_RI"/>
    <property type="match status" value="1"/>
</dbReference>
<dbReference type="PANTHER" id="PTHR24113">
    <property type="entry name" value="RAN GTPASE-ACTIVATING PROTEIN 1"/>
    <property type="match status" value="1"/>
</dbReference>
<keyword evidence="3" id="KW-0677">Repeat</keyword>
<dbReference type="OrthoDB" id="184583at2759"/>
<evidence type="ECO:0000256" key="2">
    <source>
        <dbReference type="ARBA" id="ARBA00022614"/>
    </source>
</evidence>
<evidence type="ECO:0000256" key="4">
    <source>
        <dbReference type="SAM" id="MobiDB-lite"/>
    </source>
</evidence>
<dbReference type="GO" id="GO:0031267">
    <property type="term" value="F:small GTPase binding"/>
    <property type="evidence" value="ECO:0007669"/>
    <property type="project" value="EnsemblFungi"/>
</dbReference>
<reference evidence="5 6" key="1">
    <citation type="submission" date="2016-04" db="EMBL/GenBank/DDBJ databases">
        <title>Evolutionary innovation and constraint leading to complex multicellularity in the Ascomycota.</title>
        <authorList>
            <person name="Cisse O."/>
            <person name="Nguyen A."/>
            <person name="Hewitt D.A."/>
            <person name="Jedd G."/>
            <person name="Stajich J.E."/>
        </authorList>
    </citation>
    <scope>NUCLEOTIDE SEQUENCE [LARGE SCALE GENOMIC DNA]</scope>
    <source>
        <strain evidence="5 6">DAH-3</strain>
    </source>
</reference>
<dbReference type="SUPFAM" id="SSF52047">
    <property type="entry name" value="RNI-like"/>
    <property type="match status" value="1"/>
</dbReference>
<feature type="compositionally biased region" description="Polar residues" evidence="4">
    <location>
        <begin position="360"/>
        <end position="371"/>
    </location>
</feature>
<dbReference type="OMA" id="NGSMEAW"/>
<evidence type="ECO:0000256" key="1">
    <source>
        <dbReference type="ARBA" id="ARBA00022468"/>
    </source>
</evidence>
<keyword evidence="1" id="KW-0343">GTPase activation</keyword>
<proteinExistence type="predicted"/>
<dbReference type="InterPro" id="IPR027038">
    <property type="entry name" value="RanGap"/>
</dbReference>
<dbReference type="Proteomes" id="UP000186594">
    <property type="component" value="Unassembled WGS sequence"/>
</dbReference>
<sequence>MTDAVYSLADKMLKLDNAQDIAEYVDKLQKSTNIREIRLSGNTFGEAACAALAPVICKQKSSLQIARLADIFTGRLREEIPPALSHLLTALNPCISLHTLDLSNNAFGPTAQEPLIAFLSSHVPLEHLYLANNGLGPETGTRIAVALTRLAEEKKANNASTLKTLVCGRNRLENSSMLAWSQCFTAHGSLFEIRLPQNGIRPEGIETLLRDGLSNCIRLKVMDLQDNTFTLRGAKALAHVLPIWTELNELGVGDCLLSARGGNILAEAISKGLNSEIAILKLQYNDLDLAAVKALKKAIENNLAKLKLLELNGNKFNQDEDIVDEIRAMFSDRGLGELDDLDDMEEESGEESDADDSESPKTTGEGNSQSADILVSALDTTHIK</sequence>
<keyword evidence="6" id="KW-1185">Reference proteome</keyword>
<gene>
    <name evidence="5" type="ORF">NEOLI_001921</name>
</gene>
<dbReference type="GO" id="GO:0005829">
    <property type="term" value="C:cytosol"/>
    <property type="evidence" value="ECO:0007669"/>
    <property type="project" value="EnsemblFungi"/>
</dbReference>
<dbReference type="InterPro" id="IPR032675">
    <property type="entry name" value="LRR_dom_sf"/>
</dbReference>
<dbReference type="GO" id="GO:0034399">
    <property type="term" value="C:nuclear periphery"/>
    <property type="evidence" value="ECO:0007669"/>
    <property type="project" value="EnsemblFungi"/>
</dbReference>
<dbReference type="GO" id="GO:0000781">
    <property type="term" value="C:chromosome, telomeric region"/>
    <property type="evidence" value="ECO:0007669"/>
    <property type="project" value="GOC"/>
</dbReference>
<dbReference type="Pfam" id="PF13516">
    <property type="entry name" value="LRR_6"/>
    <property type="match status" value="2"/>
</dbReference>